<keyword evidence="1" id="KW-0812">Transmembrane</keyword>
<reference evidence="2" key="2">
    <citation type="journal article" date="2015" name="Fish Shellfish Immunol.">
        <title>Early steps in the European eel (Anguilla anguilla)-Vibrio vulnificus interaction in the gills: Role of the RtxA13 toxin.</title>
        <authorList>
            <person name="Callol A."/>
            <person name="Pajuelo D."/>
            <person name="Ebbesson L."/>
            <person name="Teles M."/>
            <person name="MacKenzie S."/>
            <person name="Amaro C."/>
        </authorList>
    </citation>
    <scope>NUCLEOTIDE SEQUENCE</scope>
</reference>
<keyword evidence="1" id="KW-0472">Membrane</keyword>
<keyword evidence="1" id="KW-1133">Transmembrane helix</keyword>
<proteinExistence type="predicted"/>
<dbReference type="EMBL" id="GBXM01089518">
    <property type="protein sequence ID" value="JAH19059.1"/>
    <property type="molecule type" value="Transcribed_RNA"/>
</dbReference>
<evidence type="ECO:0000313" key="2">
    <source>
        <dbReference type="EMBL" id="JAH19059.1"/>
    </source>
</evidence>
<accession>A0A0E9QQG6</accession>
<protein>
    <submittedName>
        <fullName evidence="2">Uncharacterized protein</fullName>
    </submittedName>
</protein>
<sequence length="76" mass="8408">MLSVLCVLYSPILLHKYLYGHGVGTAYAAFVLYYCFSPNFCNNSSYKSHFLISFPIAEEPGPLSLCTDVCVCICKA</sequence>
<dbReference type="AlphaFoldDB" id="A0A0E9QQG6"/>
<organism evidence="2">
    <name type="scientific">Anguilla anguilla</name>
    <name type="common">European freshwater eel</name>
    <name type="synonym">Muraena anguilla</name>
    <dbReference type="NCBI Taxonomy" id="7936"/>
    <lineage>
        <taxon>Eukaryota</taxon>
        <taxon>Metazoa</taxon>
        <taxon>Chordata</taxon>
        <taxon>Craniata</taxon>
        <taxon>Vertebrata</taxon>
        <taxon>Euteleostomi</taxon>
        <taxon>Actinopterygii</taxon>
        <taxon>Neopterygii</taxon>
        <taxon>Teleostei</taxon>
        <taxon>Anguilliformes</taxon>
        <taxon>Anguillidae</taxon>
        <taxon>Anguilla</taxon>
    </lineage>
</organism>
<name>A0A0E9QQG6_ANGAN</name>
<evidence type="ECO:0000256" key="1">
    <source>
        <dbReference type="SAM" id="Phobius"/>
    </source>
</evidence>
<reference evidence="2" key="1">
    <citation type="submission" date="2014-11" db="EMBL/GenBank/DDBJ databases">
        <authorList>
            <person name="Amaro Gonzalez C."/>
        </authorList>
    </citation>
    <scope>NUCLEOTIDE SEQUENCE</scope>
</reference>
<feature type="transmembrane region" description="Helical" evidence="1">
    <location>
        <begin position="17"/>
        <end position="36"/>
    </location>
</feature>